<dbReference type="AlphaFoldDB" id="A0A5C6X104"/>
<feature type="domain" description="N-acetyltransferase" evidence="4">
    <location>
        <begin position="18"/>
        <end position="187"/>
    </location>
</feature>
<dbReference type="Proteomes" id="UP000321046">
    <property type="component" value="Unassembled WGS sequence"/>
</dbReference>
<dbReference type="SUPFAM" id="SSF55729">
    <property type="entry name" value="Acyl-CoA N-acyltransferases (Nat)"/>
    <property type="match status" value="1"/>
</dbReference>
<keyword evidence="2" id="KW-0012">Acyltransferase</keyword>
<evidence type="ECO:0000256" key="3">
    <source>
        <dbReference type="ARBA" id="ARBA00038502"/>
    </source>
</evidence>
<dbReference type="EMBL" id="VOSL01000148">
    <property type="protein sequence ID" value="TXD31405.1"/>
    <property type="molecule type" value="Genomic_DNA"/>
</dbReference>
<name>A0A5C6X104_9DELT</name>
<dbReference type="RefSeq" id="WP_146977578.1">
    <property type="nucleotide sequence ID" value="NZ_VOSL01000148.1"/>
</dbReference>
<sequence>MSSQTYRGPAYRIHTERLIVRCLNPADARLFQETVDDNLEHLRPWLSWTRHEPRDLNEKIERLRQLRSAFDAGRDFVFGLFTPDQTRMLGASGLQTRPGPGAREIAYWVHRDHCRQGLATEVAAALVKVAFEVEGVSRVEIHCDPRNTPSARIPERLGFEHEATLRGRKRDAAGNTCDEMIWTLFKERYPQSPARQAAVCAFDVVGRKLL</sequence>
<dbReference type="Gene3D" id="3.40.630.30">
    <property type="match status" value="1"/>
</dbReference>
<dbReference type="InterPro" id="IPR016181">
    <property type="entry name" value="Acyl_CoA_acyltransferase"/>
</dbReference>
<dbReference type="Pfam" id="PF13302">
    <property type="entry name" value="Acetyltransf_3"/>
    <property type="match status" value="1"/>
</dbReference>
<organism evidence="5 6">
    <name type="scientific">Lujinxingia vulgaris</name>
    <dbReference type="NCBI Taxonomy" id="2600176"/>
    <lineage>
        <taxon>Bacteria</taxon>
        <taxon>Deltaproteobacteria</taxon>
        <taxon>Bradymonadales</taxon>
        <taxon>Lujinxingiaceae</taxon>
        <taxon>Lujinxingia</taxon>
    </lineage>
</organism>
<dbReference type="GO" id="GO:0016747">
    <property type="term" value="F:acyltransferase activity, transferring groups other than amino-acyl groups"/>
    <property type="evidence" value="ECO:0007669"/>
    <property type="project" value="InterPro"/>
</dbReference>
<evidence type="ECO:0000256" key="2">
    <source>
        <dbReference type="ARBA" id="ARBA00023315"/>
    </source>
</evidence>
<evidence type="ECO:0000313" key="6">
    <source>
        <dbReference type="Proteomes" id="UP000321046"/>
    </source>
</evidence>
<dbReference type="PANTHER" id="PTHR43792">
    <property type="entry name" value="GNAT FAMILY, PUTATIVE (AFU_ORTHOLOGUE AFUA_3G00765)-RELATED-RELATED"/>
    <property type="match status" value="1"/>
</dbReference>
<proteinExistence type="inferred from homology"/>
<comment type="similarity">
    <text evidence="3">Belongs to the acetyltransferase family. RimJ subfamily.</text>
</comment>
<dbReference type="PROSITE" id="PS51186">
    <property type="entry name" value="GNAT"/>
    <property type="match status" value="1"/>
</dbReference>
<evidence type="ECO:0000313" key="5">
    <source>
        <dbReference type="EMBL" id="TXD31405.1"/>
    </source>
</evidence>
<evidence type="ECO:0000256" key="1">
    <source>
        <dbReference type="ARBA" id="ARBA00022679"/>
    </source>
</evidence>
<accession>A0A5C6X104</accession>
<dbReference type="InterPro" id="IPR000182">
    <property type="entry name" value="GNAT_dom"/>
</dbReference>
<dbReference type="OrthoDB" id="5191051at2"/>
<reference evidence="5 6" key="1">
    <citation type="submission" date="2019-08" db="EMBL/GenBank/DDBJ databases">
        <title>Bradymonadales sp. TMQ2.</title>
        <authorList>
            <person name="Liang Q."/>
        </authorList>
    </citation>
    <scope>NUCLEOTIDE SEQUENCE [LARGE SCALE GENOMIC DNA]</scope>
    <source>
        <strain evidence="5 6">TMQ2</strain>
    </source>
</reference>
<gene>
    <name evidence="5" type="ORF">FRC96_21335</name>
</gene>
<protein>
    <submittedName>
        <fullName evidence="5">GNAT family N-acetyltransferase</fullName>
    </submittedName>
</protein>
<dbReference type="PANTHER" id="PTHR43792:SF8">
    <property type="entry name" value="[RIBOSOMAL PROTEIN US5]-ALANINE N-ACETYLTRANSFERASE"/>
    <property type="match status" value="1"/>
</dbReference>
<dbReference type="InterPro" id="IPR051531">
    <property type="entry name" value="N-acetyltransferase"/>
</dbReference>
<comment type="caution">
    <text evidence="5">The sequence shown here is derived from an EMBL/GenBank/DDBJ whole genome shotgun (WGS) entry which is preliminary data.</text>
</comment>
<evidence type="ECO:0000259" key="4">
    <source>
        <dbReference type="PROSITE" id="PS51186"/>
    </source>
</evidence>
<keyword evidence="1 5" id="KW-0808">Transferase</keyword>